<organism evidence="1 2">
    <name type="scientific">Vararia minispora EC-137</name>
    <dbReference type="NCBI Taxonomy" id="1314806"/>
    <lineage>
        <taxon>Eukaryota</taxon>
        <taxon>Fungi</taxon>
        <taxon>Dikarya</taxon>
        <taxon>Basidiomycota</taxon>
        <taxon>Agaricomycotina</taxon>
        <taxon>Agaricomycetes</taxon>
        <taxon>Russulales</taxon>
        <taxon>Lachnocladiaceae</taxon>
        <taxon>Vararia</taxon>
    </lineage>
</organism>
<comment type="caution">
    <text evidence="1">The sequence shown here is derived from an EMBL/GenBank/DDBJ whole genome shotgun (WGS) entry which is preliminary data.</text>
</comment>
<protein>
    <submittedName>
        <fullName evidence="1">DNA polymerase alpha/epsilon subunit B-domain-containing protein</fullName>
    </submittedName>
</protein>
<evidence type="ECO:0000313" key="2">
    <source>
        <dbReference type="Proteomes" id="UP000814128"/>
    </source>
</evidence>
<reference evidence="1" key="1">
    <citation type="submission" date="2021-02" db="EMBL/GenBank/DDBJ databases">
        <authorList>
            <consortium name="DOE Joint Genome Institute"/>
            <person name="Ahrendt S."/>
            <person name="Looney B.P."/>
            <person name="Miyauchi S."/>
            <person name="Morin E."/>
            <person name="Drula E."/>
            <person name="Courty P.E."/>
            <person name="Chicoki N."/>
            <person name="Fauchery L."/>
            <person name="Kohler A."/>
            <person name="Kuo A."/>
            <person name="Labutti K."/>
            <person name="Pangilinan J."/>
            <person name="Lipzen A."/>
            <person name="Riley R."/>
            <person name="Andreopoulos W."/>
            <person name="He G."/>
            <person name="Johnson J."/>
            <person name="Barry K.W."/>
            <person name="Grigoriev I.V."/>
            <person name="Nagy L."/>
            <person name="Hibbett D."/>
            <person name="Henrissat B."/>
            <person name="Matheny P.B."/>
            <person name="Labbe J."/>
            <person name="Martin F."/>
        </authorList>
    </citation>
    <scope>NUCLEOTIDE SEQUENCE</scope>
    <source>
        <strain evidence="1">EC-137</strain>
    </source>
</reference>
<sequence>MAAIPSLPIPSELALRSPSSVSNPASLDGVPLSFVVDAQNKSYKHQYANIYFLRLRLLREFVEAEARRRWGGLSGSPKPVPRVLDVTKGQLCYIIGTVYMEMPLKPNILEDLGRDRSIPALPPLNKIFSPDDSTMLEDESGRIRLVGERLKNITLVTGIIAGVLGMETASGDFEIADVCFAGMAPQSKGEADAEYDEKCEEYLAVVSGLDIGSSTPSEAQTQMLVEFLCGENGDPDEADVARRITRLIVAGNSLAPLTVEDDGPKERKAKRTGQDTSSFSSHPIYELSAYFSDIASSMPVHVLSGASDPSGVIMPQQPLPRAMFRDASSFSTFSCETNPAYISLTPGITDESAPGDASTSFIGANMSGKLRTILATSGQPLNDMFKYIATTKASRLDIAEATLQWRHLAPTAPDTLWCHPFFTADPFVLRQTPDIYVHGCQPHFATKLVQGDGKRCRIILVPSFAETGVLVLVGLRSLHVRTIIFGVEGIHSVPAA</sequence>
<gene>
    <name evidence="1" type="ORF">K488DRAFT_85100</name>
</gene>
<name>A0ACB8QN19_9AGAM</name>
<proteinExistence type="predicted"/>
<keyword evidence="2" id="KW-1185">Reference proteome</keyword>
<evidence type="ECO:0000313" key="1">
    <source>
        <dbReference type="EMBL" id="KAI0033264.1"/>
    </source>
</evidence>
<accession>A0ACB8QN19</accession>
<reference evidence="1" key="2">
    <citation type="journal article" date="2022" name="New Phytol.">
        <title>Evolutionary transition to the ectomycorrhizal habit in the genomes of a hyperdiverse lineage of mushroom-forming fungi.</title>
        <authorList>
            <person name="Looney B."/>
            <person name="Miyauchi S."/>
            <person name="Morin E."/>
            <person name="Drula E."/>
            <person name="Courty P.E."/>
            <person name="Kohler A."/>
            <person name="Kuo A."/>
            <person name="LaButti K."/>
            <person name="Pangilinan J."/>
            <person name="Lipzen A."/>
            <person name="Riley R."/>
            <person name="Andreopoulos W."/>
            <person name="He G."/>
            <person name="Johnson J."/>
            <person name="Nolan M."/>
            <person name="Tritt A."/>
            <person name="Barry K.W."/>
            <person name="Grigoriev I.V."/>
            <person name="Nagy L.G."/>
            <person name="Hibbett D."/>
            <person name="Henrissat B."/>
            <person name="Matheny P.B."/>
            <person name="Labbe J."/>
            <person name="Martin F.M."/>
        </authorList>
    </citation>
    <scope>NUCLEOTIDE SEQUENCE</scope>
    <source>
        <strain evidence="1">EC-137</strain>
    </source>
</reference>
<dbReference type="Proteomes" id="UP000814128">
    <property type="component" value="Unassembled WGS sequence"/>
</dbReference>
<dbReference type="EMBL" id="MU273524">
    <property type="protein sequence ID" value="KAI0033264.1"/>
    <property type="molecule type" value="Genomic_DNA"/>
</dbReference>